<name>A0A2P5F3M4_TREOI</name>
<feature type="chain" id="PRO_5015193653" description="Secreted protein" evidence="1">
    <location>
        <begin position="33"/>
        <end position="88"/>
    </location>
</feature>
<keyword evidence="3" id="KW-1185">Reference proteome</keyword>
<evidence type="ECO:0000313" key="3">
    <source>
        <dbReference type="Proteomes" id="UP000237000"/>
    </source>
</evidence>
<dbReference type="InParanoid" id="A0A2P5F3M4"/>
<dbReference type="AlphaFoldDB" id="A0A2P5F3M4"/>
<sequence>MVAPSTKNNSIGLVIKLLCCRACLILIRWSCSCPIESVGASSSECNSCRRIALDRGIYLSSLAPIGHQFATEGQSWVWPSFIVNSPVP</sequence>
<evidence type="ECO:0000313" key="2">
    <source>
        <dbReference type="EMBL" id="PON92410.1"/>
    </source>
</evidence>
<evidence type="ECO:0000256" key="1">
    <source>
        <dbReference type="SAM" id="SignalP"/>
    </source>
</evidence>
<keyword evidence="1" id="KW-0732">Signal</keyword>
<evidence type="ECO:0008006" key="4">
    <source>
        <dbReference type="Google" id="ProtNLM"/>
    </source>
</evidence>
<proteinExistence type="predicted"/>
<feature type="signal peptide" evidence="1">
    <location>
        <begin position="1"/>
        <end position="32"/>
    </location>
</feature>
<gene>
    <name evidence="2" type="ORF">TorRG33x02_117340</name>
</gene>
<accession>A0A2P5F3M4</accession>
<comment type="caution">
    <text evidence="2">The sequence shown here is derived from an EMBL/GenBank/DDBJ whole genome shotgun (WGS) entry which is preliminary data.</text>
</comment>
<dbReference type="EMBL" id="JXTC01000065">
    <property type="protein sequence ID" value="PON92410.1"/>
    <property type="molecule type" value="Genomic_DNA"/>
</dbReference>
<reference evidence="3" key="1">
    <citation type="submission" date="2016-06" db="EMBL/GenBank/DDBJ databases">
        <title>Parallel loss of symbiosis genes in relatives of nitrogen-fixing non-legume Parasponia.</title>
        <authorList>
            <person name="Van Velzen R."/>
            <person name="Holmer R."/>
            <person name="Bu F."/>
            <person name="Rutten L."/>
            <person name="Van Zeijl A."/>
            <person name="Liu W."/>
            <person name="Santuari L."/>
            <person name="Cao Q."/>
            <person name="Sharma T."/>
            <person name="Shen D."/>
            <person name="Roswanjaya Y."/>
            <person name="Wardhani T."/>
            <person name="Kalhor M.S."/>
            <person name="Jansen J."/>
            <person name="Van den Hoogen J."/>
            <person name="Gungor B."/>
            <person name="Hartog M."/>
            <person name="Hontelez J."/>
            <person name="Verver J."/>
            <person name="Yang W.-C."/>
            <person name="Schijlen E."/>
            <person name="Repin R."/>
            <person name="Schilthuizen M."/>
            <person name="Schranz E."/>
            <person name="Heidstra R."/>
            <person name="Miyata K."/>
            <person name="Fedorova E."/>
            <person name="Kohlen W."/>
            <person name="Bisseling T."/>
            <person name="Smit S."/>
            <person name="Geurts R."/>
        </authorList>
    </citation>
    <scope>NUCLEOTIDE SEQUENCE [LARGE SCALE GENOMIC DNA]</scope>
    <source>
        <strain evidence="3">cv. RG33-2</strain>
    </source>
</reference>
<dbReference type="Proteomes" id="UP000237000">
    <property type="component" value="Unassembled WGS sequence"/>
</dbReference>
<organism evidence="2 3">
    <name type="scientific">Trema orientale</name>
    <name type="common">Charcoal tree</name>
    <name type="synonym">Celtis orientalis</name>
    <dbReference type="NCBI Taxonomy" id="63057"/>
    <lineage>
        <taxon>Eukaryota</taxon>
        <taxon>Viridiplantae</taxon>
        <taxon>Streptophyta</taxon>
        <taxon>Embryophyta</taxon>
        <taxon>Tracheophyta</taxon>
        <taxon>Spermatophyta</taxon>
        <taxon>Magnoliopsida</taxon>
        <taxon>eudicotyledons</taxon>
        <taxon>Gunneridae</taxon>
        <taxon>Pentapetalae</taxon>
        <taxon>rosids</taxon>
        <taxon>fabids</taxon>
        <taxon>Rosales</taxon>
        <taxon>Cannabaceae</taxon>
        <taxon>Trema</taxon>
    </lineage>
</organism>
<protein>
    <recommendedName>
        <fullName evidence="4">Secreted protein</fullName>
    </recommendedName>
</protein>